<dbReference type="GO" id="GO:0016132">
    <property type="term" value="P:brassinosteroid biosynthetic process"/>
    <property type="evidence" value="ECO:0007669"/>
    <property type="project" value="TreeGrafter"/>
</dbReference>
<name>A0A7J7GSW2_CAMSI</name>
<dbReference type="PANTHER" id="PTHR24286">
    <property type="entry name" value="CYTOCHROME P450 26"/>
    <property type="match status" value="1"/>
</dbReference>
<dbReference type="EMBL" id="JACBKZ010000008">
    <property type="protein sequence ID" value="KAF5943863.1"/>
    <property type="molecule type" value="Genomic_DNA"/>
</dbReference>
<keyword evidence="2" id="KW-0408">Iron</keyword>
<dbReference type="Pfam" id="PF00067">
    <property type="entry name" value="p450"/>
    <property type="match status" value="1"/>
</dbReference>
<dbReference type="GO" id="GO:0005506">
    <property type="term" value="F:iron ion binding"/>
    <property type="evidence" value="ECO:0007669"/>
    <property type="project" value="InterPro"/>
</dbReference>
<protein>
    <recommendedName>
        <fullName evidence="5">Cytochrome P450</fullName>
    </recommendedName>
</protein>
<dbReference type="GO" id="GO:0016705">
    <property type="term" value="F:oxidoreductase activity, acting on paired donors, with incorporation or reduction of molecular oxygen"/>
    <property type="evidence" value="ECO:0007669"/>
    <property type="project" value="InterPro"/>
</dbReference>
<evidence type="ECO:0008006" key="5">
    <source>
        <dbReference type="Google" id="ProtNLM"/>
    </source>
</evidence>
<dbReference type="InterPro" id="IPR001128">
    <property type="entry name" value="Cyt_P450"/>
</dbReference>
<dbReference type="GO" id="GO:0010268">
    <property type="term" value="P:brassinosteroid homeostasis"/>
    <property type="evidence" value="ECO:0007669"/>
    <property type="project" value="TreeGrafter"/>
</dbReference>
<organism evidence="3 4">
    <name type="scientific">Camellia sinensis</name>
    <name type="common">Tea plant</name>
    <name type="synonym">Thea sinensis</name>
    <dbReference type="NCBI Taxonomy" id="4442"/>
    <lineage>
        <taxon>Eukaryota</taxon>
        <taxon>Viridiplantae</taxon>
        <taxon>Streptophyta</taxon>
        <taxon>Embryophyta</taxon>
        <taxon>Tracheophyta</taxon>
        <taxon>Spermatophyta</taxon>
        <taxon>Magnoliopsida</taxon>
        <taxon>eudicotyledons</taxon>
        <taxon>Gunneridae</taxon>
        <taxon>Pentapetalae</taxon>
        <taxon>asterids</taxon>
        <taxon>Ericales</taxon>
        <taxon>Theaceae</taxon>
        <taxon>Camellia</taxon>
    </lineage>
</organism>
<dbReference type="PANTHER" id="PTHR24286:SF305">
    <property type="entry name" value="CYTOCHROME P450 708A2"/>
    <property type="match status" value="1"/>
</dbReference>
<keyword evidence="1" id="KW-0479">Metal-binding</keyword>
<dbReference type="GO" id="GO:0016125">
    <property type="term" value="P:sterol metabolic process"/>
    <property type="evidence" value="ECO:0007669"/>
    <property type="project" value="TreeGrafter"/>
</dbReference>
<evidence type="ECO:0000256" key="1">
    <source>
        <dbReference type="ARBA" id="ARBA00022723"/>
    </source>
</evidence>
<dbReference type="GO" id="GO:0020037">
    <property type="term" value="F:heme binding"/>
    <property type="evidence" value="ECO:0007669"/>
    <property type="project" value="InterPro"/>
</dbReference>
<gene>
    <name evidence="3" type="ORF">HYC85_017940</name>
</gene>
<keyword evidence="4" id="KW-1185">Reference proteome</keyword>
<comment type="caution">
    <text evidence="3">The sequence shown here is derived from an EMBL/GenBank/DDBJ whole genome shotgun (WGS) entry which is preliminary data.</text>
</comment>
<dbReference type="Gene3D" id="1.10.630.10">
    <property type="entry name" value="Cytochrome P450"/>
    <property type="match status" value="1"/>
</dbReference>
<dbReference type="SUPFAM" id="SSF48264">
    <property type="entry name" value="Cytochrome P450"/>
    <property type="match status" value="1"/>
</dbReference>
<dbReference type="Proteomes" id="UP000593564">
    <property type="component" value="Unassembled WGS sequence"/>
</dbReference>
<reference evidence="4" key="1">
    <citation type="journal article" date="2020" name="Nat. Commun.">
        <title>Genome assembly of wild tea tree DASZ reveals pedigree and selection history of tea varieties.</title>
        <authorList>
            <person name="Zhang W."/>
            <person name="Zhang Y."/>
            <person name="Qiu H."/>
            <person name="Guo Y."/>
            <person name="Wan H."/>
            <person name="Zhang X."/>
            <person name="Scossa F."/>
            <person name="Alseekh S."/>
            <person name="Zhang Q."/>
            <person name="Wang P."/>
            <person name="Xu L."/>
            <person name="Schmidt M.H."/>
            <person name="Jia X."/>
            <person name="Li D."/>
            <person name="Zhu A."/>
            <person name="Guo F."/>
            <person name="Chen W."/>
            <person name="Ni D."/>
            <person name="Usadel B."/>
            <person name="Fernie A.R."/>
            <person name="Wen W."/>
        </authorList>
    </citation>
    <scope>NUCLEOTIDE SEQUENCE [LARGE SCALE GENOMIC DNA]</scope>
    <source>
        <strain evidence="4">cv. G240</strain>
    </source>
</reference>
<evidence type="ECO:0000256" key="2">
    <source>
        <dbReference type="ARBA" id="ARBA00023004"/>
    </source>
</evidence>
<reference evidence="3 4" key="2">
    <citation type="submission" date="2020-07" db="EMBL/GenBank/DDBJ databases">
        <title>Genome assembly of wild tea tree DASZ reveals pedigree and selection history of tea varieties.</title>
        <authorList>
            <person name="Zhang W."/>
        </authorList>
    </citation>
    <scope>NUCLEOTIDE SEQUENCE [LARGE SCALE GENOMIC DNA]</scope>
    <source>
        <strain evidence="4">cv. G240</strain>
        <tissue evidence="3">Leaf</tissue>
    </source>
</reference>
<dbReference type="AlphaFoldDB" id="A0A7J7GSW2"/>
<evidence type="ECO:0000313" key="4">
    <source>
        <dbReference type="Proteomes" id="UP000593564"/>
    </source>
</evidence>
<dbReference type="GO" id="GO:0004497">
    <property type="term" value="F:monooxygenase activity"/>
    <property type="evidence" value="ECO:0007669"/>
    <property type="project" value="InterPro"/>
</dbReference>
<dbReference type="InterPro" id="IPR036396">
    <property type="entry name" value="Cyt_P450_sf"/>
</dbReference>
<evidence type="ECO:0000313" key="3">
    <source>
        <dbReference type="EMBL" id="KAF5943863.1"/>
    </source>
</evidence>
<proteinExistence type="predicted"/>
<sequence length="188" mass="21299">MVAVFATKNLFGHDFEKSSDVITDTIAGFVPRSYDKDKLEKVITAMLKERIACPEEKKGDFLDHALYTDFFLTENFILSITIGALFATVESISTTITLSFKLFAEHPWVVENLAHDILLKNRENKESPLTWDEYKSTFATMHVINEVLRLGNVSPGILRRTLKDINYNGNKLLNKCLLISSLVLKSNP</sequence>
<accession>A0A7J7GSW2</accession>